<reference evidence="2 3" key="1">
    <citation type="journal article" date="2016" name="Nat. Commun.">
        <title>Thousands of microbial genomes shed light on interconnected biogeochemical processes in an aquifer system.</title>
        <authorList>
            <person name="Anantharaman K."/>
            <person name="Brown C.T."/>
            <person name="Hug L.A."/>
            <person name="Sharon I."/>
            <person name="Castelle C.J."/>
            <person name="Probst A.J."/>
            <person name="Thomas B.C."/>
            <person name="Singh A."/>
            <person name="Wilkins M.J."/>
            <person name="Karaoz U."/>
            <person name="Brodie E.L."/>
            <person name="Williams K.H."/>
            <person name="Hubbard S.S."/>
            <person name="Banfield J.F."/>
        </authorList>
    </citation>
    <scope>NUCLEOTIDE SEQUENCE [LARGE SCALE GENOMIC DNA]</scope>
</reference>
<dbReference type="AlphaFoldDB" id="A0A1F7YJ56"/>
<protein>
    <recommendedName>
        <fullName evidence="1">Carrier domain-containing protein</fullName>
    </recommendedName>
</protein>
<evidence type="ECO:0000313" key="2">
    <source>
        <dbReference type="EMBL" id="OGM27376.1"/>
    </source>
</evidence>
<gene>
    <name evidence="2" type="ORF">A2628_01055</name>
</gene>
<dbReference type="InterPro" id="IPR009081">
    <property type="entry name" value="PP-bd_ACP"/>
</dbReference>
<accession>A0A1F7YJ56</accession>
<sequence>MENKQLKIKTLLAEQLGLGQEDIHEDDSLRDDLHMSSTDLTDFSELLSENKFDTTLIDFINIETVGELIESITQDEI</sequence>
<evidence type="ECO:0000313" key="3">
    <source>
        <dbReference type="Proteomes" id="UP000179221"/>
    </source>
</evidence>
<dbReference type="Proteomes" id="UP000179221">
    <property type="component" value="Unassembled WGS sequence"/>
</dbReference>
<dbReference type="EMBL" id="MGGL01000004">
    <property type="protein sequence ID" value="OGM27376.1"/>
    <property type="molecule type" value="Genomic_DNA"/>
</dbReference>
<dbReference type="SUPFAM" id="SSF47336">
    <property type="entry name" value="ACP-like"/>
    <property type="match status" value="1"/>
</dbReference>
<dbReference type="PROSITE" id="PS50075">
    <property type="entry name" value="CARRIER"/>
    <property type="match status" value="1"/>
</dbReference>
<comment type="caution">
    <text evidence="2">The sequence shown here is derived from an EMBL/GenBank/DDBJ whole genome shotgun (WGS) entry which is preliminary data.</text>
</comment>
<name>A0A1F7YJ56_9BACT</name>
<feature type="domain" description="Carrier" evidence="1">
    <location>
        <begin position="2"/>
        <end position="76"/>
    </location>
</feature>
<dbReference type="Gene3D" id="1.10.1200.10">
    <property type="entry name" value="ACP-like"/>
    <property type="match status" value="1"/>
</dbReference>
<dbReference type="InterPro" id="IPR036736">
    <property type="entry name" value="ACP-like_sf"/>
</dbReference>
<evidence type="ECO:0000259" key="1">
    <source>
        <dbReference type="PROSITE" id="PS50075"/>
    </source>
</evidence>
<proteinExistence type="predicted"/>
<organism evidence="2 3">
    <name type="scientific">Candidatus Woesebacteria bacterium RIFCSPHIGHO2_01_FULL_40_22</name>
    <dbReference type="NCBI Taxonomy" id="1802499"/>
    <lineage>
        <taxon>Bacteria</taxon>
        <taxon>Candidatus Woeseibacteriota</taxon>
    </lineage>
</organism>
<dbReference type="Pfam" id="PF00550">
    <property type="entry name" value="PP-binding"/>
    <property type="match status" value="1"/>
</dbReference>